<feature type="chain" id="PRO_5037686851" evidence="1">
    <location>
        <begin position="19"/>
        <end position="147"/>
    </location>
</feature>
<name>A0A914HLK5_GLORO</name>
<keyword evidence="1" id="KW-0732">Signal</keyword>
<accession>A0A914HLK5</accession>
<evidence type="ECO:0000313" key="3">
    <source>
        <dbReference type="WBParaSite" id="Gr19_v10_g2254.t1"/>
    </source>
</evidence>
<feature type="signal peptide" evidence="1">
    <location>
        <begin position="1"/>
        <end position="18"/>
    </location>
</feature>
<organism evidence="2 3">
    <name type="scientific">Globodera rostochiensis</name>
    <name type="common">Golden nematode worm</name>
    <name type="synonym">Heterodera rostochiensis</name>
    <dbReference type="NCBI Taxonomy" id="31243"/>
    <lineage>
        <taxon>Eukaryota</taxon>
        <taxon>Metazoa</taxon>
        <taxon>Ecdysozoa</taxon>
        <taxon>Nematoda</taxon>
        <taxon>Chromadorea</taxon>
        <taxon>Rhabditida</taxon>
        <taxon>Tylenchina</taxon>
        <taxon>Tylenchomorpha</taxon>
        <taxon>Tylenchoidea</taxon>
        <taxon>Heteroderidae</taxon>
        <taxon>Heteroderinae</taxon>
        <taxon>Globodera</taxon>
    </lineage>
</organism>
<dbReference type="AlphaFoldDB" id="A0A914HLK5"/>
<evidence type="ECO:0000256" key="1">
    <source>
        <dbReference type="SAM" id="SignalP"/>
    </source>
</evidence>
<dbReference type="WBParaSite" id="Gr19_v10_g2254.t1">
    <property type="protein sequence ID" value="Gr19_v10_g2254.t1"/>
    <property type="gene ID" value="Gr19_v10_g2254"/>
</dbReference>
<evidence type="ECO:0000313" key="2">
    <source>
        <dbReference type="Proteomes" id="UP000887572"/>
    </source>
</evidence>
<keyword evidence="2" id="KW-1185">Reference proteome</keyword>
<sequence length="147" mass="16685">MRFLFLLISAHLIAATIGIGLDHPISVETQKWLKMSLDDIDQHNNTNNQCSEIDELPTAKELTKQIKEMRNKLGNSSKTITTGDVETLLNAFIAYWKAALVKMKEEFPKIKKAFVDAKKIMDKKGGLTRILPQRLSENFRGHNAKFS</sequence>
<proteinExistence type="predicted"/>
<protein>
    <submittedName>
        <fullName evidence="3">Uncharacterized protein</fullName>
    </submittedName>
</protein>
<dbReference type="Proteomes" id="UP000887572">
    <property type="component" value="Unplaced"/>
</dbReference>
<reference evidence="3" key="1">
    <citation type="submission" date="2022-11" db="UniProtKB">
        <authorList>
            <consortium name="WormBaseParasite"/>
        </authorList>
    </citation>
    <scope>IDENTIFICATION</scope>
</reference>